<protein>
    <submittedName>
        <fullName evidence="1">Uncharacterized protein</fullName>
    </submittedName>
</protein>
<dbReference type="AlphaFoldDB" id="A0A516T9K9"/>
<evidence type="ECO:0000313" key="1">
    <source>
        <dbReference type="EMBL" id="QDQ37874.1"/>
    </source>
</evidence>
<proteinExistence type="predicted"/>
<accession>A0A516T9K9</accession>
<organism evidence="1">
    <name type="scientific">Streptomyces vinaceusdrappus</name>
    <dbReference type="NCBI Taxonomy" id="67376"/>
    <lineage>
        <taxon>Bacteria</taxon>
        <taxon>Bacillati</taxon>
        <taxon>Actinomycetota</taxon>
        <taxon>Actinomycetes</taxon>
        <taxon>Kitasatosporales</taxon>
        <taxon>Streptomycetaceae</taxon>
        <taxon>Streptomyces</taxon>
        <taxon>Streptomyces rochei group</taxon>
    </lineage>
</organism>
<name>A0A516T9K9_9ACTN</name>
<reference evidence="1" key="1">
    <citation type="journal article" date="2019" name="Org. Lett.">
        <title>Discovery of Druggability-Improved Analogues by Investigation of the LL-D49194?1 Biosynthetic Pathway.</title>
        <authorList>
            <person name="Dong L."/>
            <person name="Shen Y."/>
            <person name="Hou X.-F."/>
            <person name="Li W.-J."/>
            <person name="Tang G.-L."/>
        </authorList>
    </citation>
    <scope>NUCLEOTIDE SEQUENCE</scope>
    <source>
        <strain evidence="1">NRRL15735</strain>
    </source>
</reference>
<dbReference type="EMBL" id="MK501817">
    <property type="protein sequence ID" value="QDQ37874.1"/>
    <property type="molecule type" value="Genomic_DNA"/>
</dbReference>
<sequence>MSQPTQVSTTSTEILVGTWVEELFLTDGTYTSTIRFVENGRVLLLRGPRPGCVGAGNWRASGGDGFWCQMAELVLDEDGVLTGWVDIEQNLVVSGDTLTGTGVARVYDADDTLVARSGIEVRAVRQ</sequence>